<organism evidence="4 5">
    <name type="scientific">Nocardia veterana</name>
    <dbReference type="NCBI Taxonomy" id="132249"/>
    <lineage>
        <taxon>Bacteria</taxon>
        <taxon>Bacillati</taxon>
        <taxon>Actinomycetota</taxon>
        <taxon>Actinomycetes</taxon>
        <taxon>Mycobacteriales</taxon>
        <taxon>Nocardiaceae</taxon>
        <taxon>Nocardia</taxon>
    </lineage>
</organism>
<protein>
    <submittedName>
        <fullName evidence="4">DUF4129 domain-containing protein</fullName>
    </submittedName>
</protein>
<dbReference type="RefSeq" id="WP_051031132.1">
    <property type="nucleotide sequence ID" value="NZ_CAWPHS010000001.1"/>
</dbReference>
<dbReference type="AlphaFoldDB" id="A0A7X6LTZ9"/>
<evidence type="ECO:0000256" key="2">
    <source>
        <dbReference type="SAM" id="Phobius"/>
    </source>
</evidence>
<sequence>MRHSEVDGSERIVEGQVNEFAEVVRRSRRPALLVLLMAALVVVVAGTGGPRLADTPAEHSAAPSRHSPLPVVVLAIVATVVIVVAMLAYLRHPGPAVDVVSGSTEKRRSLRFSRRGLLTTAAVAAAGTVAVIAVASVARISVPAGDIRPMRDTHDSTVAGQAPPPDTPVTGSGPPPGPGIAVGIAGVCVVAAAVVTGGVIVVRSRRRDPVAAAAEEVAVHRPPASGRSIAARAAAELAAPQRDPRAAIIACYAVMESAFGTSGTMQVSGADTAAEVLAKAVRAGVVTGPAAAELVELFCEARFSPHPMTDAHRHRAAELLTAVIGTGRS</sequence>
<feature type="transmembrane region" description="Helical" evidence="2">
    <location>
        <begin position="116"/>
        <end position="142"/>
    </location>
</feature>
<accession>A0A7X6LTZ9</accession>
<name>A0A7X6LTZ9_9NOCA</name>
<evidence type="ECO:0000313" key="5">
    <source>
        <dbReference type="Proteomes" id="UP000523447"/>
    </source>
</evidence>
<proteinExistence type="predicted"/>
<evidence type="ECO:0000256" key="1">
    <source>
        <dbReference type="SAM" id="MobiDB-lite"/>
    </source>
</evidence>
<feature type="transmembrane region" description="Helical" evidence="2">
    <location>
        <begin position="180"/>
        <end position="202"/>
    </location>
</feature>
<dbReference type="Proteomes" id="UP000523447">
    <property type="component" value="Unassembled WGS sequence"/>
</dbReference>
<keyword evidence="5" id="KW-1185">Reference proteome</keyword>
<comment type="caution">
    <text evidence="4">The sequence shown here is derived from an EMBL/GenBank/DDBJ whole genome shotgun (WGS) entry which is preliminary data.</text>
</comment>
<feature type="region of interest" description="Disordered" evidence="1">
    <location>
        <begin position="146"/>
        <end position="175"/>
    </location>
</feature>
<dbReference type="InterPro" id="IPR025403">
    <property type="entry name" value="TgpA-like_C"/>
</dbReference>
<dbReference type="EMBL" id="JAAXPE010000001">
    <property type="protein sequence ID" value="NKY84046.1"/>
    <property type="molecule type" value="Genomic_DNA"/>
</dbReference>
<dbReference type="Pfam" id="PF13559">
    <property type="entry name" value="DUF4129"/>
    <property type="match status" value="1"/>
</dbReference>
<gene>
    <name evidence="4" type="ORF">HGA07_00185</name>
</gene>
<feature type="domain" description="Protein-glutamine gamma-glutamyltransferase-like C-terminal" evidence="3">
    <location>
        <begin position="268"/>
        <end position="320"/>
    </location>
</feature>
<keyword evidence="2" id="KW-1133">Transmembrane helix</keyword>
<reference evidence="4 5" key="1">
    <citation type="submission" date="2020-04" db="EMBL/GenBank/DDBJ databases">
        <title>MicrobeNet Type strains.</title>
        <authorList>
            <person name="Nicholson A.C."/>
        </authorList>
    </citation>
    <scope>NUCLEOTIDE SEQUENCE [LARGE SCALE GENOMIC DNA]</scope>
    <source>
        <strain evidence="4 5">DSM 44445</strain>
    </source>
</reference>
<feature type="transmembrane region" description="Helical" evidence="2">
    <location>
        <begin position="31"/>
        <end position="49"/>
    </location>
</feature>
<feature type="transmembrane region" description="Helical" evidence="2">
    <location>
        <begin position="69"/>
        <end position="90"/>
    </location>
</feature>
<feature type="compositionally biased region" description="Pro residues" evidence="1">
    <location>
        <begin position="162"/>
        <end position="175"/>
    </location>
</feature>
<keyword evidence="2" id="KW-0472">Membrane</keyword>
<keyword evidence="2" id="KW-0812">Transmembrane</keyword>
<evidence type="ECO:0000259" key="3">
    <source>
        <dbReference type="Pfam" id="PF13559"/>
    </source>
</evidence>
<evidence type="ECO:0000313" key="4">
    <source>
        <dbReference type="EMBL" id="NKY84046.1"/>
    </source>
</evidence>